<dbReference type="PIRSF" id="PIRSF000521">
    <property type="entry name" value="Transaminase_4ab_Lys_Orn"/>
    <property type="match status" value="1"/>
</dbReference>
<dbReference type="PROSITE" id="PS00600">
    <property type="entry name" value="AA_TRANSFER_CLASS_3"/>
    <property type="match status" value="1"/>
</dbReference>
<dbReference type="RefSeq" id="WP_378249993.1">
    <property type="nucleotide sequence ID" value="NZ_JBHSKF010000014.1"/>
</dbReference>
<dbReference type="SUPFAM" id="SSF53383">
    <property type="entry name" value="PLP-dependent transferases"/>
    <property type="match status" value="1"/>
</dbReference>
<evidence type="ECO:0000313" key="5">
    <source>
        <dbReference type="Proteomes" id="UP001596157"/>
    </source>
</evidence>
<dbReference type="InterPro" id="IPR049704">
    <property type="entry name" value="Aminotrans_3_PPA_site"/>
</dbReference>
<evidence type="ECO:0000256" key="2">
    <source>
        <dbReference type="ARBA" id="ARBA00022898"/>
    </source>
</evidence>
<evidence type="ECO:0000256" key="1">
    <source>
        <dbReference type="ARBA" id="ARBA00008954"/>
    </source>
</evidence>
<name>A0ABW0EVE0_9PSEU</name>
<dbReference type="Proteomes" id="UP001596157">
    <property type="component" value="Unassembled WGS sequence"/>
</dbReference>
<accession>A0ABW0EVE0</accession>
<organism evidence="4 5">
    <name type="scientific">Actinokineospora guangxiensis</name>
    <dbReference type="NCBI Taxonomy" id="1490288"/>
    <lineage>
        <taxon>Bacteria</taxon>
        <taxon>Bacillati</taxon>
        <taxon>Actinomycetota</taxon>
        <taxon>Actinomycetes</taxon>
        <taxon>Pseudonocardiales</taxon>
        <taxon>Pseudonocardiaceae</taxon>
        <taxon>Actinokineospora</taxon>
    </lineage>
</organism>
<gene>
    <name evidence="4" type="ORF">ACFPM7_23945</name>
</gene>
<dbReference type="EMBL" id="JBHSKF010000014">
    <property type="protein sequence ID" value="MFC5290119.1"/>
    <property type="molecule type" value="Genomic_DNA"/>
</dbReference>
<sequence length="429" mass="44952">MTAVAGARIGELPVVDRAEGCWIYDVDGNDYLDGSSGTLCVNIGHGVREVLDAMAEQGAQVCFTHRSQFESQPRRALTEEIHAVTGNRFREIVYTNSGSEATETALRLVLHHHNELGTPDRVVVLSQYPSYHGMTAGALGISGHPARRRNLGGLLAGAADLALVAPADPDALVPDASDWSAALERVGADRVAAIMVEPVGCAASGGAVVPDQTWRDLRELCDRTGTLLVADEVMTGFGRTGAWLAHTGSGVLADLVATGKGLSAGYSPLGACLVGDAVLRGRSAATAAIGHTMNGNPLSAAAALAVLRYLTRHGLVDRARAAGELLRLRLDELAGCYDWVGPPRGRGLVHGLPLHQSAASYAVEPLAHRVCAAARACGLVVYPAGVDHRTQSLLVAPPLTISDDELDELVRRLDSALRRTAEAQGASSR</sequence>
<dbReference type="InterPro" id="IPR015421">
    <property type="entry name" value="PyrdxlP-dep_Trfase_major"/>
</dbReference>
<dbReference type="Gene3D" id="3.90.1150.10">
    <property type="entry name" value="Aspartate Aminotransferase, domain 1"/>
    <property type="match status" value="1"/>
</dbReference>
<proteinExistence type="inferred from homology"/>
<dbReference type="PANTHER" id="PTHR43094">
    <property type="entry name" value="AMINOTRANSFERASE"/>
    <property type="match status" value="1"/>
</dbReference>
<dbReference type="GO" id="GO:0008483">
    <property type="term" value="F:transaminase activity"/>
    <property type="evidence" value="ECO:0007669"/>
    <property type="project" value="UniProtKB-KW"/>
</dbReference>
<dbReference type="CDD" id="cd00610">
    <property type="entry name" value="OAT_like"/>
    <property type="match status" value="1"/>
</dbReference>
<dbReference type="InterPro" id="IPR005814">
    <property type="entry name" value="Aminotrans_3"/>
</dbReference>
<dbReference type="PANTHER" id="PTHR43094:SF1">
    <property type="entry name" value="AMINOTRANSFERASE CLASS-III"/>
    <property type="match status" value="1"/>
</dbReference>
<keyword evidence="2 3" id="KW-0663">Pyridoxal phosphate</keyword>
<keyword evidence="4" id="KW-0032">Aminotransferase</keyword>
<evidence type="ECO:0000313" key="4">
    <source>
        <dbReference type="EMBL" id="MFC5290119.1"/>
    </source>
</evidence>
<reference evidence="5" key="1">
    <citation type="journal article" date="2019" name="Int. J. Syst. Evol. Microbiol.">
        <title>The Global Catalogue of Microorganisms (GCM) 10K type strain sequencing project: providing services to taxonomists for standard genome sequencing and annotation.</title>
        <authorList>
            <consortium name="The Broad Institute Genomics Platform"/>
            <consortium name="The Broad Institute Genome Sequencing Center for Infectious Disease"/>
            <person name="Wu L."/>
            <person name="Ma J."/>
        </authorList>
    </citation>
    <scope>NUCLEOTIDE SEQUENCE [LARGE SCALE GENOMIC DNA]</scope>
    <source>
        <strain evidence="5">CCUG 59778</strain>
    </source>
</reference>
<keyword evidence="5" id="KW-1185">Reference proteome</keyword>
<keyword evidence="4" id="KW-0808">Transferase</keyword>
<comment type="caution">
    <text evidence="4">The sequence shown here is derived from an EMBL/GenBank/DDBJ whole genome shotgun (WGS) entry which is preliminary data.</text>
</comment>
<comment type="similarity">
    <text evidence="1 3">Belongs to the class-III pyridoxal-phosphate-dependent aminotransferase family.</text>
</comment>
<dbReference type="Gene3D" id="3.40.640.10">
    <property type="entry name" value="Type I PLP-dependent aspartate aminotransferase-like (Major domain)"/>
    <property type="match status" value="1"/>
</dbReference>
<dbReference type="Pfam" id="PF00202">
    <property type="entry name" value="Aminotran_3"/>
    <property type="match status" value="1"/>
</dbReference>
<dbReference type="InterPro" id="IPR015424">
    <property type="entry name" value="PyrdxlP-dep_Trfase"/>
</dbReference>
<evidence type="ECO:0000256" key="3">
    <source>
        <dbReference type="RuleBase" id="RU003560"/>
    </source>
</evidence>
<dbReference type="InterPro" id="IPR015422">
    <property type="entry name" value="PyrdxlP-dep_Trfase_small"/>
</dbReference>
<protein>
    <submittedName>
        <fullName evidence="4">Aminotransferase class III-fold pyridoxal phosphate-dependent enzyme</fullName>
    </submittedName>
</protein>